<protein>
    <submittedName>
        <fullName evidence="1">Uncharacterized protein</fullName>
    </submittedName>
</protein>
<evidence type="ECO:0000313" key="2">
    <source>
        <dbReference type="Proteomes" id="UP001056120"/>
    </source>
</evidence>
<dbReference type="Proteomes" id="UP001056120">
    <property type="component" value="Linkage Group LG14"/>
</dbReference>
<accession>A0ACB9GQP0</accession>
<dbReference type="EMBL" id="CM042031">
    <property type="protein sequence ID" value="KAI3785336.1"/>
    <property type="molecule type" value="Genomic_DNA"/>
</dbReference>
<keyword evidence="2" id="KW-1185">Reference proteome</keyword>
<organism evidence="1 2">
    <name type="scientific">Smallanthus sonchifolius</name>
    <dbReference type="NCBI Taxonomy" id="185202"/>
    <lineage>
        <taxon>Eukaryota</taxon>
        <taxon>Viridiplantae</taxon>
        <taxon>Streptophyta</taxon>
        <taxon>Embryophyta</taxon>
        <taxon>Tracheophyta</taxon>
        <taxon>Spermatophyta</taxon>
        <taxon>Magnoliopsida</taxon>
        <taxon>eudicotyledons</taxon>
        <taxon>Gunneridae</taxon>
        <taxon>Pentapetalae</taxon>
        <taxon>asterids</taxon>
        <taxon>campanulids</taxon>
        <taxon>Asterales</taxon>
        <taxon>Asteraceae</taxon>
        <taxon>Asteroideae</taxon>
        <taxon>Heliantheae alliance</taxon>
        <taxon>Millerieae</taxon>
        <taxon>Smallanthus</taxon>
    </lineage>
</organism>
<proteinExistence type="predicted"/>
<comment type="caution">
    <text evidence="1">The sequence shown here is derived from an EMBL/GenBank/DDBJ whole genome shotgun (WGS) entry which is preliminary data.</text>
</comment>
<sequence>MSRSPDEEGNGVPDHLDTTHPDISSLLLPISSSSTWVSRLVHENHLQLVDVDTCASFAVAVTVKGVAVVGLFHQFGNQNQTQNCKLFTSKFYFHMRLCSESFNFVHDV</sequence>
<reference evidence="1 2" key="2">
    <citation type="journal article" date="2022" name="Mol. Ecol. Resour.">
        <title>The genomes of chicory, endive, great burdock and yacon provide insights into Asteraceae paleo-polyploidization history and plant inulin production.</title>
        <authorList>
            <person name="Fan W."/>
            <person name="Wang S."/>
            <person name="Wang H."/>
            <person name="Wang A."/>
            <person name="Jiang F."/>
            <person name="Liu H."/>
            <person name="Zhao H."/>
            <person name="Xu D."/>
            <person name="Zhang Y."/>
        </authorList>
    </citation>
    <scope>NUCLEOTIDE SEQUENCE [LARGE SCALE GENOMIC DNA]</scope>
    <source>
        <strain evidence="2">cv. Yunnan</strain>
        <tissue evidence="1">Leaves</tissue>
    </source>
</reference>
<evidence type="ECO:0000313" key="1">
    <source>
        <dbReference type="EMBL" id="KAI3785336.1"/>
    </source>
</evidence>
<gene>
    <name evidence="1" type="ORF">L1987_44452</name>
</gene>
<name>A0ACB9GQP0_9ASTR</name>
<reference evidence="2" key="1">
    <citation type="journal article" date="2022" name="Mol. Ecol. Resour.">
        <title>The genomes of chicory, endive, great burdock and yacon provide insights into Asteraceae palaeo-polyploidization history and plant inulin production.</title>
        <authorList>
            <person name="Fan W."/>
            <person name="Wang S."/>
            <person name="Wang H."/>
            <person name="Wang A."/>
            <person name="Jiang F."/>
            <person name="Liu H."/>
            <person name="Zhao H."/>
            <person name="Xu D."/>
            <person name="Zhang Y."/>
        </authorList>
    </citation>
    <scope>NUCLEOTIDE SEQUENCE [LARGE SCALE GENOMIC DNA]</scope>
    <source>
        <strain evidence="2">cv. Yunnan</strain>
    </source>
</reference>